<organism evidence="1 2">
    <name type="scientific">Geodermatophilus arenarius</name>
    <dbReference type="NCBI Taxonomy" id="1137990"/>
    <lineage>
        <taxon>Bacteria</taxon>
        <taxon>Bacillati</taxon>
        <taxon>Actinomycetota</taxon>
        <taxon>Actinomycetes</taxon>
        <taxon>Geodermatophilales</taxon>
        <taxon>Geodermatophilaceae</taxon>
        <taxon>Geodermatophilus</taxon>
    </lineage>
</organism>
<keyword evidence="2" id="KW-1185">Reference proteome</keyword>
<dbReference type="GO" id="GO:0003677">
    <property type="term" value="F:DNA binding"/>
    <property type="evidence" value="ECO:0007669"/>
    <property type="project" value="UniProtKB-KW"/>
</dbReference>
<accession>A0ABV9LF91</accession>
<dbReference type="Pfam" id="PF06224">
    <property type="entry name" value="AlkZ-like"/>
    <property type="match status" value="1"/>
</dbReference>
<sequence length="369" mass="40290">MGARRGAEVLDRRALGRATLARQLLLRRDGRGVLDAVGHLVGLQAQEPQEPFVGLWSRLTAFRPAGLDDLLESRRVVRTLLMRRTLHLVTAGDCLRLRPVHRSMLVARARGTLGRRLPGVEFGELAAAGEPRFAEAPRLLSEVGRLVGDRWPDAAARDLGDALSSLVPLVQVPPRGLWRQRAPARNTTVRAWLGRDVEDGPPDDVLDDLVLRYLRAYGPAATADLRSWSGLGGLPAVVARLRPRLRTSRDERGRELLDVPDGLLPDRDEPAPVRFLPAFDNAVLGYDDRSRLIADEHRGLSVTGARFVLVDGTVAATWTTRDRDDGGVAVTVQPLRRLTPAERDDVEAEGTALAAFLGDGVPGPAEVTR</sequence>
<name>A0ABV9LF91_9ACTN</name>
<dbReference type="RefSeq" id="WP_387986450.1">
    <property type="nucleotide sequence ID" value="NZ_JBHSGR010000002.1"/>
</dbReference>
<evidence type="ECO:0000313" key="2">
    <source>
        <dbReference type="Proteomes" id="UP001596025"/>
    </source>
</evidence>
<evidence type="ECO:0000313" key="1">
    <source>
        <dbReference type="EMBL" id="MFC4692470.1"/>
    </source>
</evidence>
<keyword evidence="1" id="KW-0238">DNA-binding</keyword>
<protein>
    <submittedName>
        <fullName evidence="1">Winged helix DNA-binding domain-containing protein</fullName>
    </submittedName>
</protein>
<dbReference type="PANTHER" id="PTHR38479">
    <property type="entry name" value="LMO0824 PROTEIN"/>
    <property type="match status" value="1"/>
</dbReference>
<proteinExistence type="predicted"/>
<comment type="caution">
    <text evidence="1">The sequence shown here is derived from an EMBL/GenBank/DDBJ whole genome shotgun (WGS) entry which is preliminary data.</text>
</comment>
<reference evidence="2" key="1">
    <citation type="journal article" date="2019" name="Int. J. Syst. Evol. Microbiol.">
        <title>The Global Catalogue of Microorganisms (GCM) 10K type strain sequencing project: providing services to taxonomists for standard genome sequencing and annotation.</title>
        <authorList>
            <consortium name="The Broad Institute Genomics Platform"/>
            <consortium name="The Broad Institute Genome Sequencing Center for Infectious Disease"/>
            <person name="Wu L."/>
            <person name="Ma J."/>
        </authorList>
    </citation>
    <scope>NUCLEOTIDE SEQUENCE [LARGE SCALE GENOMIC DNA]</scope>
    <source>
        <strain evidence="2">CCUG 62763</strain>
    </source>
</reference>
<dbReference type="PANTHER" id="PTHR38479:SF2">
    <property type="entry name" value="WINGED HELIX DNA-BINDING DOMAIN-CONTAINING PROTEIN"/>
    <property type="match status" value="1"/>
</dbReference>
<gene>
    <name evidence="1" type="ORF">ACFO3M_03615</name>
</gene>
<dbReference type="Proteomes" id="UP001596025">
    <property type="component" value="Unassembled WGS sequence"/>
</dbReference>
<dbReference type="EMBL" id="JBHSGR010000002">
    <property type="protein sequence ID" value="MFC4692470.1"/>
    <property type="molecule type" value="Genomic_DNA"/>
</dbReference>
<dbReference type="InterPro" id="IPR009351">
    <property type="entry name" value="AlkZ-like"/>
</dbReference>